<proteinExistence type="predicted"/>
<gene>
    <name evidence="1" type="ORF">HID58_088270</name>
</gene>
<accession>A0ABQ7XX33</accession>
<reference evidence="1 2" key="1">
    <citation type="submission" date="2021-05" db="EMBL/GenBank/DDBJ databases">
        <title>Genome Assembly of Synthetic Allotetraploid Brassica napus Reveals Homoeologous Exchanges between Subgenomes.</title>
        <authorList>
            <person name="Davis J.T."/>
        </authorList>
    </citation>
    <scope>NUCLEOTIDE SEQUENCE [LARGE SCALE GENOMIC DNA]</scope>
    <source>
        <strain evidence="2">cv. Da-Ae</strain>
        <tissue evidence="1">Seedling</tissue>
    </source>
</reference>
<dbReference type="EMBL" id="JAGKQM010000019">
    <property type="protein sequence ID" value="KAH0860009.1"/>
    <property type="molecule type" value="Genomic_DNA"/>
</dbReference>
<comment type="caution">
    <text evidence="1">The sequence shown here is derived from an EMBL/GenBank/DDBJ whole genome shotgun (WGS) entry which is preliminary data.</text>
</comment>
<protein>
    <submittedName>
        <fullName evidence="1">Uncharacterized protein</fullName>
    </submittedName>
</protein>
<evidence type="ECO:0000313" key="2">
    <source>
        <dbReference type="Proteomes" id="UP000824890"/>
    </source>
</evidence>
<dbReference type="Proteomes" id="UP000824890">
    <property type="component" value="Unassembled WGS sequence"/>
</dbReference>
<evidence type="ECO:0000313" key="1">
    <source>
        <dbReference type="EMBL" id="KAH0860009.1"/>
    </source>
</evidence>
<sequence>MSSAGASTYSYSSWSSTKHELFFCYFTTGGLKTCCTEIAKDPKTDHEAVMEGLTSDSTNNVYNVNCAAEETKIKFDHKLKRKLRNEIKRGPLCKQAVEEYVENDWEDLGKSLVVDNKRISDDPSLNGTPLMNPILLGQDGLLQLRNLLQNYLMIAEKSR</sequence>
<name>A0ABQ7XX33_BRANA</name>
<organism evidence="1 2">
    <name type="scientific">Brassica napus</name>
    <name type="common">Rape</name>
    <dbReference type="NCBI Taxonomy" id="3708"/>
    <lineage>
        <taxon>Eukaryota</taxon>
        <taxon>Viridiplantae</taxon>
        <taxon>Streptophyta</taxon>
        <taxon>Embryophyta</taxon>
        <taxon>Tracheophyta</taxon>
        <taxon>Spermatophyta</taxon>
        <taxon>Magnoliopsida</taxon>
        <taxon>eudicotyledons</taxon>
        <taxon>Gunneridae</taxon>
        <taxon>Pentapetalae</taxon>
        <taxon>rosids</taxon>
        <taxon>malvids</taxon>
        <taxon>Brassicales</taxon>
        <taxon>Brassicaceae</taxon>
        <taxon>Brassiceae</taxon>
        <taxon>Brassica</taxon>
    </lineage>
</organism>
<keyword evidence="2" id="KW-1185">Reference proteome</keyword>
<feature type="non-terminal residue" evidence="1">
    <location>
        <position position="159"/>
    </location>
</feature>